<comment type="caution">
    <text evidence="1">The sequence shown here is derived from an EMBL/GenBank/DDBJ whole genome shotgun (WGS) entry which is preliminary data.</text>
</comment>
<sequence length="62" mass="7241">MDKYNRNDGVVGIILLRNTQHPVMLHYKVTPKCVIEALREVGEPNSTLMDEQQKRPDYLFLI</sequence>
<proteinExistence type="predicted"/>
<evidence type="ECO:0000313" key="1">
    <source>
        <dbReference type="EMBL" id="GAH24275.1"/>
    </source>
</evidence>
<name>X1EVD8_9ZZZZ</name>
<reference evidence="1" key="1">
    <citation type="journal article" date="2014" name="Front. Microbiol.">
        <title>High frequency of phylogenetically diverse reductive dehalogenase-homologous genes in deep subseafloor sedimentary metagenomes.</title>
        <authorList>
            <person name="Kawai M."/>
            <person name="Futagami T."/>
            <person name="Toyoda A."/>
            <person name="Takaki Y."/>
            <person name="Nishi S."/>
            <person name="Hori S."/>
            <person name="Arai W."/>
            <person name="Tsubouchi T."/>
            <person name="Morono Y."/>
            <person name="Uchiyama I."/>
            <person name="Ito T."/>
            <person name="Fujiyama A."/>
            <person name="Inagaki F."/>
            <person name="Takami H."/>
        </authorList>
    </citation>
    <scope>NUCLEOTIDE SEQUENCE</scope>
    <source>
        <strain evidence="1">Expedition CK06-06</strain>
    </source>
</reference>
<gene>
    <name evidence="1" type="ORF">S03H2_09501</name>
</gene>
<protein>
    <submittedName>
        <fullName evidence="1">Uncharacterized protein</fullName>
    </submittedName>
</protein>
<dbReference type="AlphaFoldDB" id="X1EVD8"/>
<dbReference type="EMBL" id="BARU01004852">
    <property type="protein sequence ID" value="GAH24275.1"/>
    <property type="molecule type" value="Genomic_DNA"/>
</dbReference>
<accession>X1EVD8</accession>
<organism evidence="1">
    <name type="scientific">marine sediment metagenome</name>
    <dbReference type="NCBI Taxonomy" id="412755"/>
    <lineage>
        <taxon>unclassified sequences</taxon>
        <taxon>metagenomes</taxon>
        <taxon>ecological metagenomes</taxon>
    </lineage>
</organism>